<comment type="caution">
    <text evidence="2">The sequence shown here is derived from an EMBL/GenBank/DDBJ whole genome shotgun (WGS) entry which is preliminary data.</text>
</comment>
<sequence length="106" mass="11421">MRLPTSFQLPTLLVLAATPLLTTANPISQANPPAWTPPAPNLTTTSLEILSASLTFDISYVSAHHGRLYTNALDPDALCQTNTPSQLFTPLATFVLDNTTETLRLT</sequence>
<dbReference type="Proteomes" id="UP000034182">
    <property type="component" value="Unassembled WGS sequence"/>
</dbReference>
<feature type="chain" id="PRO_5002543122" evidence="1">
    <location>
        <begin position="25"/>
        <end position="106"/>
    </location>
</feature>
<accession>A0A0G2DXW9</accession>
<reference evidence="2 3" key="1">
    <citation type="submission" date="2015-03" db="EMBL/GenBank/DDBJ databases">
        <authorList>
            <person name="Morales-Cruz A."/>
            <person name="Amrine K.C."/>
            <person name="Cantu D."/>
        </authorList>
    </citation>
    <scope>NUCLEOTIDE SEQUENCE [LARGE SCALE GENOMIC DNA]</scope>
    <source>
        <strain evidence="2">DS831</strain>
    </source>
</reference>
<keyword evidence="1" id="KW-0732">Signal</keyword>
<proteinExistence type="predicted"/>
<gene>
    <name evidence="2" type="ORF">UCDDS831_g07657</name>
</gene>
<evidence type="ECO:0000313" key="3">
    <source>
        <dbReference type="Proteomes" id="UP000034182"/>
    </source>
</evidence>
<protein>
    <submittedName>
        <fullName evidence="2">Uncharacterized protein</fullName>
    </submittedName>
</protein>
<evidence type="ECO:0000256" key="1">
    <source>
        <dbReference type="SAM" id="SignalP"/>
    </source>
</evidence>
<dbReference type="AlphaFoldDB" id="A0A0G2DXW9"/>
<evidence type="ECO:0000313" key="2">
    <source>
        <dbReference type="EMBL" id="KKY15434.1"/>
    </source>
</evidence>
<feature type="signal peptide" evidence="1">
    <location>
        <begin position="1"/>
        <end position="24"/>
    </location>
</feature>
<name>A0A0G2DXW9_9PEZI</name>
<dbReference type="EMBL" id="LAQI01000195">
    <property type="protein sequence ID" value="KKY15434.1"/>
    <property type="molecule type" value="Genomic_DNA"/>
</dbReference>
<reference evidence="2 3" key="2">
    <citation type="submission" date="2015-05" db="EMBL/GenBank/DDBJ databases">
        <title>Distinctive expansion of gene families associated with plant cell wall degradation and secondary metabolism in the genomes of grapevine trunk pathogens.</title>
        <authorList>
            <person name="Lawrence D.P."/>
            <person name="Travadon R."/>
            <person name="Rolshausen P.E."/>
            <person name="Baumgartner K."/>
        </authorList>
    </citation>
    <scope>NUCLEOTIDE SEQUENCE [LARGE SCALE GENOMIC DNA]</scope>
    <source>
        <strain evidence="2">DS831</strain>
    </source>
</reference>
<organism evidence="2 3">
    <name type="scientific">Diplodia seriata</name>
    <dbReference type="NCBI Taxonomy" id="420778"/>
    <lineage>
        <taxon>Eukaryota</taxon>
        <taxon>Fungi</taxon>
        <taxon>Dikarya</taxon>
        <taxon>Ascomycota</taxon>
        <taxon>Pezizomycotina</taxon>
        <taxon>Dothideomycetes</taxon>
        <taxon>Dothideomycetes incertae sedis</taxon>
        <taxon>Botryosphaeriales</taxon>
        <taxon>Botryosphaeriaceae</taxon>
        <taxon>Diplodia</taxon>
    </lineage>
</organism>